<evidence type="ECO:0000256" key="1">
    <source>
        <dbReference type="SAM" id="MobiDB-lite"/>
    </source>
</evidence>
<dbReference type="KEGG" id="sme:SM_b20520"/>
<dbReference type="EMBL" id="AL591985">
    <property type="protein sequence ID" value="CAC48901.1"/>
    <property type="molecule type" value="Genomic_DNA"/>
</dbReference>
<keyword evidence="3" id="KW-1185">Reference proteome</keyword>
<dbReference type="Proteomes" id="UP000001976">
    <property type="component" value="Plasmid pSymB"/>
</dbReference>
<reference evidence="3" key="2">
    <citation type="journal article" date="2001" name="Science">
        <title>The composite genome of the legume symbiont Sinorhizobium meliloti.</title>
        <authorList>
            <person name="Galibert F."/>
            <person name="Finan T.M."/>
            <person name="Long S.R."/>
            <person name="Puehler A."/>
            <person name="Abola P."/>
            <person name="Ampe F."/>
            <person name="Barloy-Hubler F."/>
            <person name="Barnett M.J."/>
            <person name="Becker A."/>
            <person name="Boistard P."/>
            <person name="Bothe G."/>
            <person name="Boutry M."/>
            <person name="Bowser L."/>
            <person name="Buhrmester J."/>
            <person name="Cadieu E."/>
            <person name="Capela D."/>
            <person name="Chain P."/>
            <person name="Cowie A."/>
            <person name="Davis R.W."/>
            <person name="Dreano S."/>
            <person name="Federspiel N.A."/>
            <person name="Fisher R.F."/>
            <person name="Gloux S."/>
            <person name="Godrie T."/>
            <person name="Goffeau A."/>
            <person name="Golding B."/>
            <person name="Gouzy J."/>
            <person name="Gurjal M."/>
            <person name="Hernandez-Lucas I."/>
            <person name="Hong A."/>
            <person name="Huizar L."/>
            <person name="Hyman R.W."/>
            <person name="Jones T."/>
            <person name="Kahn D."/>
            <person name="Kahn M.L."/>
            <person name="Kalman S."/>
            <person name="Keating D.H."/>
            <person name="Kiss E."/>
            <person name="Komp C."/>
            <person name="Lelaure V."/>
            <person name="Masuy D."/>
            <person name="Palm C."/>
            <person name="Peck M.C."/>
            <person name="Pohl T.M."/>
            <person name="Portetelle D."/>
            <person name="Purnelle B."/>
            <person name="Ramsperger U."/>
            <person name="Surzycki R."/>
            <person name="Thebault P."/>
            <person name="Vandenbol M."/>
            <person name="Vorhoelter F.J."/>
            <person name="Weidner S."/>
            <person name="Wells D.H."/>
            <person name="Wong K."/>
            <person name="Yeh K.-C."/>
            <person name="Batut J."/>
        </authorList>
    </citation>
    <scope>NUCLEOTIDE SEQUENCE [LARGE SCALE GENOMIC DNA]</scope>
    <source>
        <strain evidence="3">1021</strain>
        <plasmid evidence="3">Plasmid pSymB</plasmid>
    </source>
</reference>
<dbReference type="HOGENOM" id="CLU_1460185_0_0_5"/>
<sequence length="185" mass="20300">MGAINMAESIKQKLMKASDIPAFVDDVIRAGCGICAVGQDKYVLGDGEAVADELDRKQIRRARLPQGRNCRLSALDRAVRGRRCGWCWVAIRSEPVQMRNPAIGEENAGCSPEKESRRLRRAGADRRGRVPTPGLMTQSLGHGSSKGIRELGAPKERLNTSAAFSCDFATCPRRAPYRPPRSRLP</sequence>
<accession>Q92W44</accession>
<dbReference type="EnsemblBacteria" id="CAC48901">
    <property type="protein sequence ID" value="CAC48901"/>
    <property type="gene ID" value="SM_b20520"/>
</dbReference>
<evidence type="ECO:0000313" key="3">
    <source>
        <dbReference type="Proteomes" id="UP000001976"/>
    </source>
</evidence>
<dbReference type="AlphaFoldDB" id="Q92W44"/>
<dbReference type="PIR" id="E95904">
    <property type="entry name" value="E95904"/>
</dbReference>
<gene>
    <name evidence="2" type="ORF">SM_b20520</name>
</gene>
<name>Q92W44_RHIME</name>
<protein>
    <submittedName>
        <fullName evidence="2">Uncharacterized protein</fullName>
    </submittedName>
</protein>
<dbReference type="OrthoDB" id="8420231at2"/>
<reference evidence="2 3" key="1">
    <citation type="journal article" date="2001" name="Proc. Natl. Acad. Sci. U.S.A.">
        <title>The complete sequence of the 1,683-kb pSymB megaplasmid from the N2-fixing endosymbiont Sinorhizobium meliloti.</title>
        <authorList>
            <person name="Finan T.M."/>
            <person name="Weidner S."/>
            <person name="Wong K."/>
            <person name="Buhrmester J."/>
            <person name="Chain P."/>
            <person name="Vorholter F.J."/>
            <person name="Hernandez-Lucas I."/>
            <person name="Becker A."/>
            <person name="Cowie A."/>
            <person name="Gouzy J."/>
            <person name="Golding B."/>
            <person name="Puhler A."/>
        </authorList>
    </citation>
    <scope>NUCLEOTIDE SEQUENCE [LARGE SCALE GENOMIC DNA]</scope>
    <source>
        <strain evidence="2 3">1021</strain>
        <plasmid evidence="3">Plasmid pSymB</plasmid>
    </source>
</reference>
<organism evidence="2 3">
    <name type="scientific">Rhizobium meliloti (strain 1021)</name>
    <name type="common">Ensifer meliloti</name>
    <name type="synonym">Sinorhizobium meliloti</name>
    <dbReference type="NCBI Taxonomy" id="266834"/>
    <lineage>
        <taxon>Bacteria</taxon>
        <taxon>Pseudomonadati</taxon>
        <taxon>Pseudomonadota</taxon>
        <taxon>Alphaproteobacteria</taxon>
        <taxon>Hyphomicrobiales</taxon>
        <taxon>Rhizobiaceae</taxon>
        <taxon>Sinorhizobium/Ensifer group</taxon>
        <taxon>Sinorhizobium</taxon>
    </lineage>
</organism>
<feature type="compositionally biased region" description="Basic and acidic residues" evidence="1">
    <location>
        <begin position="112"/>
        <end position="128"/>
    </location>
</feature>
<evidence type="ECO:0000313" key="2">
    <source>
        <dbReference type="EMBL" id="CAC48901.1"/>
    </source>
</evidence>
<keyword evidence="2" id="KW-0614">Plasmid</keyword>
<geneLocation type="plasmid" evidence="2 3">
    <name>pSymB</name>
</geneLocation>
<proteinExistence type="predicted"/>
<feature type="region of interest" description="Disordered" evidence="1">
    <location>
        <begin position="103"/>
        <end position="149"/>
    </location>
</feature>